<evidence type="ECO:0000259" key="4">
    <source>
        <dbReference type="PROSITE" id="PS52004"/>
    </source>
</evidence>
<dbReference type="SUPFAM" id="SSF56214">
    <property type="entry name" value="4'-phosphopantetheinyl transferase"/>
    <property type="match status" value="2"/>
</dbReference>
<dbReference type="Gene3D" id="3.40.366.10">
    <property type="entry name" value="Malonyl-Coenzyme A Acyl Carrier Protein, domain 2"/>
    <property type="match status" value="1"/>
</dbReference>
<dbReference type="SUPFAM" id="SSF53901">
    <property type="entry name" value="Thiolase-like"/>
    <property type="match status" value="1"/>
</dbReference>
<dbReference type="Pfam" id="PF16197">
    <property type="entry name" value="KAsynt_C_assoc"/>
    <property type="match status" value="1"/>
</dbReference>
<comment type="caution">
    <text evidence="5">The sequence shown here is derived from an EMBL/GenBank/DDBJ whole genome shotgun (WGS) entry which is preliminary data.</text>
</comment>
<protein>
    <submittedName>
        <fullName evidence="5">Beta-ketoacyl synthase N-terminal-like domain-containing protein</fullName>
    </submittedName>
</protein>
<accession>A0ABV4TLI2</accession>
<keyword evidence="3" id="KW-0808">Transferase</keyword>
<dbReference type="SUPFAM" id="SSF52151">
    <property type="entry name" value="FabD/lysophospholipase-like"/>
    <property type="match status" value="1"/>
</dbReference>
<dbReference type="Proteomes" id="UP001574170">
    <property type="component" value="Unassembled WGS sequence"/>
</dbReference>
<dbReference type="SMART" id="SM00825">
    <property type="entry name" value="PKS_KS"/>
    <property type="match status" value="1"/>
</dbReference>
<organism evidence="5 6">
    <name type="scientific">Flavobacterium magnesitis</name>
    <dbReference type="NCBI Taxonomy" id="3138077"/>
    <lineage>
        <taxon>Bacteria</taxon>
        <taxon>Pseudomonadati</taxon>
        <taxon>Bacteroidota</taxon>
        <taxon>Flavobacteriia</taxon>
        <taxon>Flavobacteriales</taxon>
        <taxon>Flavobacteriaceae</taxon>
        <taxon>Flavobacterium</taxon>
    </lineage>
</organism>
<evidence type="ECO:0000256" key="1">
    <source>
        <dbReference type="ARBA" id="ARBA00022450"/>
    </source>
</evidence>
<dbReference type="InterPro" id="IPR016035">
    <property type="entry name" value="Acyl_Trfase/lysoPLipase"/>
</dbReference>
<dbReference type="InterPro" id="IPR001227">
    <property type="entry name" value="Ac_transferase_dom_sf"/>
</dbReference>
<name>A0ABV4TLI2_9FLAO</name>
<keyword evidence="1" id="KW-0596">Phosphopantetheine</keyword>
<dbReference type="Pfam" id="PF02801">
    <property type="entry name" value="Ketoacyl-synt_C"/>
    <property type="match status" value="1"/>
</dbReference>
<dbReference type="InterPro" id="IPR014031">
    <property type="entry name" value="Ketoacyl_synth_C"/>
</dbReference>
<sequence>MKKTDVAVIGLSCVFPGAQDANTFWQNIVNKVDSTQLAPADRIDPVHFSDSTNPVDRFYCQRGGFISDYEFDPTAFGILPLAVEGTEPDHLLTLDLVEKALDDAGVFQRNISLEKTGIIIGKGNYTGPGATRAIEIVRTGEQISSLLKELLPEVSSADIEKVKHAFQERKGRFAADTAMGLIPNLVASLVANRFNLGGVAFTVDAACASALLAVDHAVQELQRGRSDIMIAGGVHTGQNAAFWSIFAQLGALSRQQQIKPFSTDADGLLIGEGCGFVVLKRLEDAVQDQDKIYAVIKGVGVSSDGNGTSVMSPSVKGQLKALQQAWANADLDENQIGYLEAHGTGTPLGDKTELQTLAQFFGKEEGAKIAGIGSVKSNIGHAMPAAGIAGLIKTCLALYHDTLPPTLYCENPTVDMKNTRFEAVQEAKNWSKTGLPKVAAVNAFGFGGINAHVVLEGYDMPKKDKVLILARSTHEELLTALQNNDTTVGEGDYRIALFDPSPARIEKAIKIVAKNNPWRNKQDIWYTNMPLLQNREKVAFVFPGLDGLAKGEVESVSRYFNINAPIKTEGEGLLNDALNVFNNCSILDNSLKKLGIVPDMNAGHSLGEWLAGYSSELAEVSSVKALIDVLNPETFELKDSKFIAIGAGIEIIKPIIEEIPNVYISNDNCPNQVILCGSNSALDELVPVLKSKQVFHQILPFQSGFHSPFIADKLDVILAGMEKAQFQQTKIPLWSATTLEPYPTDQDAIRKLSAEHLVEPVRFRELTDKLYAEGARFFIQVGTGGLIGFIDDTLKGKAFSTIASSVATRSALAQFQRVVAALFVEGKTVALDFLEIQTSSIKSSGKGMKLELGSPIIRDFAAIKNLSKYIDTPKQKVSAAVVKSRHPLVQAFQDNISDMIRMQEEVLTLFQDRPEISVSNVVLPKVQTPVLKNFERKLYVTLENHPYLIDHSLLRQPKGWHEIADMEPVIPMTMIFEQLAEIAQAEIQGSQVHKIMNVSVFQWMNVAKPFEKTVKAEWKSNNHAYLDIENFVNAEILLTSSARPNLTFNLSIGDLLPIERTPEEIYDMHMFHGEKYQGITEVSKVGTKGIVGKIKGNGGKGSLLDNAGQLFGLWLQLTLTKDRIAFPVKIKDIEFFGDMHDQDGIFECTCSLTEMNDEFAIGDILLTRNGKVWCKISGWQNRRLEIDAALWNISMSPLHNRLSEEIAPQVFFFHQAYSRVASWDFVLKRYFNQAEKQHHQKLLPNKRKSWMVSRVAVKDAVRNLLKQEKNHPCFPITFEIGSDEAGKPYLIGDMTKNIHISLAHKGKDAVGIAQSGKPVGIDMEIIEERSSGFYDLVFTDNELVLLKDKDQAEWTTRFWVAKEAYGKFMGTGLKGNPKRLEVEKITEDSLWINKIEIKTIKHKNYIIGWTL</sequence>
<dbReference type="SUPFAM" id="SSF55048">
    <property type="entry name" value="Probable ACP-binding domain of malonyl-CoA ACP transacylase"/>
    <property type="match status" value="1"/>
</dbReference>
<dbReference type="EMBL" id="JBCFQK010000015">
    <property type="protein sequence ID" value="MFA9194937.1"/>
    <property type="molecule type" value="Genomic_DNA"/>
</dbReference>
<evidence type="ECO:0000256" key="2">
    <source>
        <dbReference type="ARBA" id="ARBA00022553"/>
    </source>
</evidence>
<dbReference type="PANTHER" id="PTHR43074">
    <property type="entry name" value="OMEGA-3 POLYUNSATURATED FATTY ACID SYNTHASE PFAB-RELATED"/>
    <property type="match status" value="1"/>
</dbReference>
<dbReference type="InterPro" id="IPR042104">
    <property type="entry name" value="PKS_dehydratase_sf"/>
</dbReference>
<dbReference type="InterPro" id="IPR016036">
    <property type="entry name" value="Malonyl_transacylase_ACP-bd"/>
</dbReference>
<dbReference type="InterPro" id="IPR037143">
    <property type="entry name" value="4-PPantetheinyl_Trfase_dom_sf"/>
</dbReference>
<dbReference type="CDD" id="cd00833">
    <property type="entry name" value="PKS"/>
    <property type="match status" value="1"/>
</dbReference>
<dbReference type="SMART" id="SM00827">
    <property type="entry name" value="PKS_AT"/>
    <property type="match status" value="1"/>
</dbReference>
<evidence type="ECO:0000256" key="3">
    <source>
        <dbReference type="ARBA" id="ARBA00022679"/>
    </source>
</evidence>
<dbReference type="InterPro" id="IPR020841">
    <property type="entry name" value="PKS_Beta-ketoAc_synthase_dom"/>
</dbReference>
<evidence type="ECO:0000313" key="5">
    <source>
        <dbReference type="EMBL" id="MFA9194937.1"/>
    </source>
</evidence>
<feature type="domain" description="Ketosynthase family 3 (KS3)" evidence="4">
    <location>
        <begin position="3"/>
        <end position="457"/>
    </location>
</feature>
<dbReference type="InterPro" id="IPR052568">
    <property type="entry name" value="PKS-FAS_Synthase"/>
</dbReference>
<dbReference type="Pfam" id="PF01648">
    <property type="entry name" value="ACPS"/>
    <property type="match status" value="1"/>
</dbReference>
<keyword evidence="2" id="KW-0597">Phosphoprotein</keyword>
<dbReference type="Gene3D" id="3.40.47.10">
    <property type="match status" value="1"/>
</dbReference>
<dbReference type="InterPro" id="IPR014043">
    <property type="entry name" value="Acyl_transferase_dom"/>
</dbReference>
<keyword evidence="6" id="KW-1185">Reference proteome</keyword>
<dbReference type="PANTHER" id="PTHR43074:SF1">
    <property type="entry name" value="BETA-KETOACYL SYNTHASE FAMILY PROTEIN-RELATED"/>
    <property type="match status" value="1"/>
</dbReference>
<dbReference type="Gene3D" id="3.10.129.110">
    <property type="entry name" value="Polyketide synthase dehydratase"/>
    <property type="match status" value="1"/>
</dbReference>
<reference evidence="5 6" key="1">
    <citation type="submission" date="2024-04" db="EMBL/GenBank/DDBJ databases">
        <title>New Clade of Flavobacterium.</title>
        <authorList>
            <person name="Matos L."/>
            <person name="Proenca D.N."/>
            <person name="Fransisco R.M."/>
            <person name="Chung A.P."/>
            <person name="Maccario L."/>
            <person name="Sorensen S.J."/>
            <person name="Morais P.V."/>
        </authorList>
    </citation>
    <scope>NUCLEOTIDE SEQUENCE [LARGE SCALE GENOMIC DNA]</scope>
    <source>
        <strain evidence="5 6">FBOR7N2.3</strain>
    </source>
</reference>
<dbReference type="Pfam" id="PF00698">
    <property type="entry name" value="Acyl_transf_1"/>
    <property type="match status" value="1"/>
</dbReference>
<dbReference type="InterPro" id="IPR016039">
    <property type="entry name" value="Thiolase-like"/>
</dbReference>
<dbReference type="InterPro" id="IPR014030">
    <property type="entry name" value="Ketoacyl_synth_N"/>
</dbReference>
<gene>
    <name evidence="5" type="ORF">AAGV33_11015</name>
</gene>
<dbReference type="Gene3D" id="3.90.470.20">
    <property type="entry name" value="4'-phosphopantetheinyl transferase domain"/>
    <property type="match status" value="2"/>
</dbReference>
<dbReference type="PROSITE" id="PS52004">
    <property type="entry name" value="KS3_2"/>
    <property type="match status" value="1"/>
</dbReference>
<proteinExistence type="predicted"/>
<dbReference type="InterPro" id="IPR018201">
    <property type="entry name" value="Ketoacyl_synth_AS"/>
</dbReference>
<dbReference type="RefSeq" id="WP_373392075.1">
    <property type="nucleotide sequence ID" value="NZ_JBCFQK010000015.1"/>
</dbReference>
<evidence type="ECO:0000313" key="6">
    <source>
        <dbReference type="Proteomes" id="UP001574170"/>
    </source>
</evidence>
<dbReference type="InterPro" id="IPR032821">
    <property type="entry name" value="PKS_assoc"/>
</dbReference>
<dbReference type="PROSITE" id="PS00606">
    <property type="entry name" value="KS3_1"/>
    <property type="match status" value="1"/>
</dbReference>
<dbReference type="InterPro" id="IPR008278">
    <property type="entry name" value="4-PPantetheinyl_Trfase_dom"/>
</dbReference>
<dbReference type="Pfam" id="PF00109">
    <property type="entry name" value="ketoacyl-synt"/>
    <property type="match status" value="1"/>
</dbReference>